<keyword evidence="5 7" id="KW-1133">Transmembrane helix</keyword>
<organism evidence="8 9">
    <name type="scientific">Emticicia soli</name>
    <dbReference type="NCBI Taxonomy" id="2027878"/>
    <lineage>
        <taxon>Bacteria</taxon>
        <taxon>Pseudomonadati</taxon>
        <taxon>Bacteroidota</taxon>
        <taxon>Cytophagia</taxon>
        <taxon>Cytophagales</taxon>
        <taxon>Leadbetterellaceae</taxon>
        <taxon>Emticicia</taxon>
    </lineage>
</organism>
<accession>A0ABW5JA00</accession>
<evidence type="ECO:0000256" key="5">
    <source>
        <dbReference type="ARBA" id="ARBA00022989"/>
    </source>
</evidence>
<dbReference type="Pfam" id="PF07681">
    <property type="entry name" value="DoxX"/>
    <property type="match status" value="1"/>
</dbReference>
<reference evidence="9" key="1">
    <citation type="journal article" date="2019" name="Int. J. Syst. Evol. Microbiol.">
        <title>The Global Catalogue of Microorganisms (GCM) 10K type strain sequencing project: providing services to taxonomists for standard genome sequencing and annotation.</title>
        <authorList>
            <consortium name="The Broad Institute Genomics Platform"/>
            <consortium name="The Broad Institute Genome Sequencing Center for Infectious Disease"/>
            <person name="Wu L."/>
            <person name="Ma J."/>
        </authorList>
    </citation>
    <scope>NUCLEOTIDE SEQUENCE [LARGE SCALE GENOMIC DNA]</scope>
    <source>
        <strain evidence="9">KCTC 52344</strain>
    </source>
</reference>
<gene>
    <name evidence="8" type="ORF">ACFSR2_11705</name>
</gene>
<keyword evidence="3" id="KW-1003">Cell membrane</keyword>
<evidence type="ECO:0000256" key="3">
    <source>
        <dbReference type="ARBA" id="ARBA00022475"/>
    </source>
</evidence>
<feature type="transmembrane region" description="Helical" evidence="7">
    <location>
        <begin position="75"/>
        <end position="97"/>
    </location>
</feature>
<comment type="similarity">
    <text evidence="2">Belongs to the DoxX family.</text>
</comment>
<comment type="caution">
    <text evidence="8">The sequence shown here is derived from an EMBL/GenBank/DDBJ whole genome shotgun (WGS) entry which is preliminary data.</text>
</comment>
<evidence type="ECO:0000256" key="7">
    <source>
        <dbReference type="SAM" id="Phobius"/>
    </source>
</evidence>
<keyword evidence="4 7" id="KW-0812">Transmembrane</keyword>
<sequence length="127" mass="14233">MKEANSAGFAIVRIITGLLLAYHGLEIFEPAKIQEYASWDSIKTMPFPAFWAYLGKAAELLGGVLLTIGFLTRPAALVIALTMLFICFKIGNGKFWYEDQHPFLFFLLAMIYFFTGAGKWSVEKPKA</sequence>
<feature type="transmembrane region" description="Helical" evidence="7">
    <location>
        <begin position="45"/>
        <end position="68"/>
    </location>
</feature>
<dbReference type="RefSeq" id="WP_340235742.1">
    <property type="nucleotide sequence ID" value="NZ_JBBEWC010000005.1"/>
</dbReference>
<evidence type="ECO:0000256" key="6">
    <source>
        <dbReference type="ARBA" id="ARBA00023136"/>
    </source>
</evidence>
<name>A0ABW5JA00_9BACT</name>
<dbReference type="InterPro" id="IPR032808">
    <property type="entry name" value="DoxX"/>
</dbReference>
<dbReference type="PANTHER" id="PTHR33452">
    <property type="entry name" value="OXIDOREDUCTASE CATD-RELATED"/>
    <property type="match status" value="1"/>
</dbReference>
<feature type="transmembrane region" description="Helical" evidence="7">
    <location>
        <begin position="103"/>
        <end position="122"/>
    </location>
</feature>
<keyword evidence="9" id="KW-1185">Reference proteome</keyword>
<proteinExistence type="inferred from homology"/>
<dbReference type="PANTHER" id="PTHR33452:SF1">
    <property type="entry name" value="INNER MEMBRANE PROTEIN YPHA-RELATED"/>
    <property type="match status" value="1"/>
</dbReference>
<protein>
    <submittedName>
        <fullName evidence="8">DoxX family protein</fullName>
    </submittedName>
</protein>
<feature type="transmembrane region" description="Helical" evidence="7">
    <location>
        <begin position="7"/>
        <end position="25"/>
    </location>
</feature>
<evidence type="ECO:0000256" key="4">
    <source>
        <dbReference type="ARBA" id="ARBA00022692"/>
    </source>
</evidence>
<dbReference type="InterPro" id="IPR051907">
    <property type="entry name" value="DoxX-like_oxidoreductase"/>
</dbReference>
<comment type="subcellular location">
    <subcellularLocation>
        <location evidence="1">Cell membrane</location>
        <topology evidence="1">Multi-pass membrane protein</topology>
    </subcellularLocation>
</comment>
<evidence type="ECO:0000313" key="9">
    <source>
        <dbReference type="Proteomes" id="UP001597510"/>
    </source>
</evidence>
<evidence type="ECO:0000256" key="1">
    <source>
        <dbReference type="ARBA" id="ARBA00004651"/>
    </source>
</evidence>
<evidence type="ECO:0000313" key="8">
    <source>
        <dbReference type="EMBL" id="MFD2521555.1"/>
    </source>
</evidence>
<evidence type="ECO:0000256" key="2">
    <source>
        <dbReference type="ARBA" id="ARBA00006679"/>
    </source>
</evidence>
<dbReference type="Proteomes" id="UP001597510">
    <property type="component" value="Unassembled WGS sequence"/>
</dbReference>
<keyword evidence="6 7" id="KW-0472">Membrane</keyword>
<dbReference type="EMBL" id="JBHULC010000011">
    <property type="protein sequence ID" value="MFD2521555.1"/>
    <property type="molecule type" value="Genomic_DNA"/>
</dbReference>